<evidence type="ECO:0000256" key="5">
    <source>
        <dbReference type="ARBA" id="ARBA00023136"/>
    </source>
</evidence>
<dbReference type="PROSITE" id="PS50850">
    <property type="entry name" value="MFS"/>
    <property type="match status" value="1"/>
</dbReference>
<dbReference type="PANTHER" id="PTHR23506">
    <property type="entry name" value="GH10249P"/>
    <property type="match status" value="1"/>
</dbReference>
<evidence type="ECO:0000256" key="1">
    <source>
        <dbReference type="ARBA" id="ARBA00004651"/>
    </source>
</evidence>
<evidence type="ECO:0000256" key="4">
    <source>
        <dbReference type="ARBA" id="ARBA00022989"/>
    </source>
</evidence>
<dbReference type="RefSeq" id="WP_085493138.1">
    <property type="nucleotide sequence ID" value="NZ_FXAZ01000001.1"/>
</dbReference>
<dbReference type="PRINTS" id="PR01035">
    <property type="entry name" value="TCRTETA"/>
</dbReference>
<evidence type="ECO:0000256" key="6">
    <source>
        <dbReference type="SAM" id="Phobius"/>
    </source>
</evidence>
<evidence type="ECO:0000256" key="2">
    <source>
        <dbReference type="ARBA" id="ARBA00022448"/>
    </source>
</evidence>
<dbReference type="Proteomes" id="UP000193834">
    <property type="component" value="Unassembled WGS sequence"/>
</dbReference>
<feature type="transmembrane region" description="Helical" evidence="6">
    <location>
        <begin position="355"/>
        <end position="375"/>
    </location>
</feature>
<feature type="transmembrane region" description="Helical" evidence="6">
    <location>
        <begin position="249"/>
        <end position="270"/>
    </location>
</feature>
<dbReference type="InterPro" id="IPR050930">
    <property type="entry name" value="MFS_Vesicular_Transporter"/>
</dbReference>
<dbReference type="InterPro" id="IPR036259">
    <property type="entry name" value="MFS_trans_sf"/>
</dbReference>
<feature type="transmembrane region" description="Helical" evidence="6">
    <location>
        <begin position="291"/>
        <end position="308"/>
    </location>
</feature>
<feature type="transmembrane region" description="Helical" evidence="6">
    <location>
        <begin position="314"/>
        <end position="334"/>
    </location>
</feature>
<dbReference type="PANTHER" id="PTHR23506:SF23">
    <property type="entry name" value="GH10249P"/>
    <property type="match status" value="1"/>
</dbReference>
<feature type="transmembrane region" description="Helical" evidence="6">
    <location>
        <begin position="206"/>
        <end position="229"/>
    </location>
</feature>
<dbReference type="GO" id="GO:0005886">
    <property type="term" value="C:plasma membrane"/>
    <property type="evidence" value="ECO:0007669"/>
    <property type="project" value="UniProtKB-SubCell"/>
</dbReference>
<dbReference type="Gene3D" id="1.20.1250.20">
    <property type="entry name" value="MFS general substrate transporter like domains"/>
    <property type="match status" value="1"/>
</dbReference>
<proteinExistence type="predicted"/>
<dbReference type="STRING" id="1852522.SAMN06295960_0933"/>
<protein>
    <submittedName>
        <fullName evidence="8">Predicted arabinose efflux permease, MFS family</fullName>
    </submittedName>
</protein>
<keyword evidence="5 6" id="KW-0472">Membrane</keyword>
<keyword evidence="4 6" id="KW-1133">Transmembrane helix</keyword>
<organism evidence="8 9">
    <name type="scientific">Paenibacillus aquistagni</name>
    <dbReference type="NCBI Taxonomy" id="1852522"/>
    <lineage>
        <taxon>Bacteria</taxon>
        <taxon>Bacillati</taxon>
        <taxon>Bacillota</taxon>
        <taxon>Bacilli</taxon>
        <taxon>Bacillales</taxon>
        <taxon>Paenibacillaceae</taxon>
        <taxon>Paenibacillus</taxon>
    </lineage>
</organism>
<dbReference type="InterPro" id="IPR011701">
    <property type="entry name" value="MFS"/>
</dbReference>
<feature type="transmembrane region" description="Helical" evidence="6">
    <location>
        <begin position="163"/>
        <end position="185"/>
    </location>
</feature>
<dbReference type="OrthoDB" id="5338069at2"/>
<dbReference type="GO" id="GO:0022857">
    <property type="term" value="F:transmembrane transporter activity"/>
    <property type="evidence" value="ECO:0007669"/>
    <property type="project" value="InterPro"/>
</dbReference>
<name>A0A1X7IXW9_9BACL</name>
<feature type="transmembrane region" description="Helical" evidence="6">
    <location>
        <begin position="138"/>
        <end position="157"/>
    </location>
</feature>
<gene>
    <name evidence="8" type="ORF">SAMN06295960_0933</name>
</gene>
<keyword evidence="3 6" id="KW-0812">Transmembrane</keyword>
<feature type="transmembrane region" description="Helical" evidence="6">
    <location>
        <begin position="381"/>
        <end position="401"/>
    </location>
</feature>
<evidence type="ECO:0000313" key="8">
    <source>
        <dbReference type="EMBL" id="SMG19648.1"/>
    </source>
</evidence>
<feature type="domain" description="Major facilitator superfamily (MFS) profile" evidence="7">
    <location>
        <begin position="10"/>
        <end position="406"/>
    </location>
</feature>
<accession>A0A1X7IXW9</accession>
<sequence>MRSSEQNRRTVRIISWVTAICLLGDSMLYIVLPVYWASFGLQGLWQVGILLSINRMVRLPLNPLVGWAYSWLPKRTGILIAVVIACLTTLAFAIASGFWMLLIARAAWGAAWSMLRIGGYLTVLEVSTEDRGHLLGSYNGIIALGSLVGMLAGGVFADLLGVRMVALVLSIITALGFPLAWLFTTSHETKPSSSSKEPTKQALRRGLLHPYALLTLCSGLIIAFLFQGLLNASLSSLIDIQLSHRAEGLIIAGFAMGAASIAGVVQALRWGWTPLLSPLIGAWSDGPRGRLPLYFVTLVLAIAGMLFLSLPLPFAAWMIFLIMVLAANTALNTLSDALAADAAAQGTHTVAYMTTYTTILDVGAALGPLAAFTLIETYSTQGITLLSATMLLLLSAAWFLLRRHIQVKPFHTASM</sequence>
<evidence type="ECO:0000313" key="9">
    <source>
        <dbReference type="Proteomes" id="UP000193834"/>
    </source>
</evidence>
<feature type="transmembrane region" description="Helical" evidence="6">
    <location>
        <begin position="78"/>
        <end position="100"/>
    </location>
</feature>
<feature type="transmembrane region" description="Helical" evidence="6">
    <location>
        <begin position="12"/>
        <end position="32"/>
    </location>
</feature>
<dbReference type="Pfam" id="PF07690">
    <property type="entry name" value="MFS_1"/>
    <property type="match status" value="1"/>
</dbReference>
<dbReference type="AlphaFoldDB" id="A0A1X7IXW9"/>
<evidence type="ECO:0000259" key="7">
    <source>
        <dbReference type="PROSITE" id="PS50850"/>
    </source>
</evidence>
<dbReference type="EMBL" id="FXAZ01000001">
    <property type="protein sequence ID" value="SMG19648.1"/>
    <property type="molecule type" value="Genomic_DNA"/>
</dbReference>
<evidence type="ECO:0000256" key="3">
    <source>
        <dbReference type="ARBA" id="ARBA00022692"/>
    </source>
</evidence>
<dbReference type="SUPFAM" id="SSF103473">
    <property type="entry name" value="MFS general substrate transporter"/>
    <property type="match status" value="1"/>
</dbReference>
<reference evidence="8 9" key="1">
    <citation type="submission" date="2017-04" db="EMBL/GenBank/DDBJ databases">
        <authorList>
            <person name="Afonso C.L."/>
            <person name="Miller P.J."/>
            <person name="Scott M.A."/>
            <person name="Spackman E."/>
            <person name="Goraichik I."/>
            <person name="Dimitrov K.M."/>
            <person name="Suarez D.L."/>
            <person name="Swayne D.E."/>
        </authorList>
    </citation>
    <scope>NUCLEOTIDE SEQUENCE [LARGE SCALE GENOMIC DNA]</scope>
    <source>
        <strain evidence="8 9">11</strain>
    </source>
</reference>
<dbReference type="InterPro" id="IPR001958">
    <property type="entry name" value="Tet-R_TetA/multi-R_MdtG-like"/>
</dbReference>
<keyword evidence="2" id="KW-0813">Transport</keyword>
<dbReference type="InterPro" id="IPR020846">
    <property type="entry name" value="MFS_dom"/>
</dbReference>
<keyword evidence="9" id="KW-1185">Reference proteome</keyword>
<comment type="subcellular location">
    <subcellularLocation>
        <location evidence="1">Cell membrane</location>
        <topology evidence="1">Multi-pass membrane protein</topology>
    </subcellularLocation>
</comment>